<dbReference type="NCBIfam" id="TIGR03070">
    <property type="entry name" value="couple_hipB"/>
    <property type="match status" value="1"/>
</dbReference>
<dbReference type="Gene3D" id="1.10.260.40">
    <property type="entry name" value="lambda repressor-like DNA-binding domains"/>
    <property type="match status" value="1"/>
</dbReference>
<organism evidence="1 2">
    <name type="scientific">Bacteroides fragilis</name>
    <dbReference type="NCBI Taxonomy" id="817"/>
    <lineage>
        <taxon>Bacteria</taxon>
        <taxon>Pseudomonadati</taxon>
        <taxon>Bacteroidota</taxon>
        <taxon>Bacteroidia</taxon>
        <taxon>Bacteroidales</taxon>
        <taxon>Bacteroidaceae</taxon>
        <taxon>Bacteroides</taxon>
    </lineage>
</organism>
<proteinExistence type="predicted"/>
<reference evidence="1 2" key="1">
    <citation type="submission" date="2018-08" db="EMBL/GenBank/DDBJ databases">
        <title>A genome reference for cultivated species of the human gut microbiota.</title>
        <authorList>
            <person name="Zou Y."/>
            <person name="Xue W."/>
            <person name="Luo G."/>
        </authorList>
    </citation>
    <scope>NUCLEOTIDE SEQUENCE [LARGE SCALE GENOMIC DNA]</scope>
    <source>
        <strain evidence="1 2">AM18-6</strain>
    </source>
</reference>
<dbReference type="Pfam" id="PF01381">
    <property type="entry name" value="HTH_3"/>
    <property type="match status" value="1"/>
</dbReference>
<dbReference type="SUPFAM" id="SSF47413">
    <property type="entry name" value="lambda repressor-like DNA-binding domains"/>
    <property type="match status" value="1"/>
</dbReference>
<comment type="caution">
    <text evidence="1">The sequence shown here is derived from an EMBL/GenBank/DDBJ whole genome shotgun (WGS) entry which is preliminary data.</text>
</comment>
<dbReference type="GO" id="GO:0003677">
    <property type="term" value="F:DNA binding"/>
    <property type="evidence" value="ECO:0007669"/>
    <property type="project" value="InterPro"/>
</dbReference>
<accession>A0A396BT56</accession>
<name>A0A396BT56_BACFG</name>
<dbReference type="CDD" id="cd00093">
    <property type="entry name" value="HTH_XRE"/>
    <property type="match status" value="1"/>
</dbReference>
<dbReference type="InterPro" id="IPR001387">
    <property type="entry name" value="Cro/C1-type_HTH"/>
</dbReference>
<protein>
    <submittedName>
        <fullName evidence="1">Transcriptional regulator</fullName>
    </submittedName>
</protein>
<sequence>MNTASLSDYVKQMRKEHSLTQIELSEKSGVGLRFVRELEQGKQTLRLDKVNQVLNLFGAEVGVVPMTKSKNL</sequence>
<evidence type="ECO:0000313" key="1">
    <source>
        <dbReference type="EMBL" id="RHH09721.1"/>
    </source>
</evidence>
<dbReference type="AlphaFoldDB" id="A0A396BT56"/>
<dbReference type="EMBL" id="QRJE01000022">
    <property type="protein sequence ID" value="RHH09721.1"/>
    <property type="molecule type" value="Genomic_DNA"/>
</dbReference>
<gene>
    <name evidence="1" type="ORF">DW228_14195</name>
</gene>
<evidence type="ECO:0000313" key="2">
    <source>
        <dbReference type="Proteomes" id="UP000266644"/>
    </source>
</evidence>
<dbReference type="SMART" id="SM00530">
    <property type="entry name" value="HTH_XRE"/>
    <property type="match status" value="1"/>
</dbReference>
<dbReference type="InterPro" id="IPR017507">
    <property type="entry name" value="Tscrpt_reg_HipB-like"/>
</dbReference>
<dbReference type="PROSITE" id="PS50943">
    <property type="entry name" value="HTH_CROC1"/>
    <property type="match status" value="1"/>
</dbReference>
<dbReference type="RefSeq" id="WP_032543205.1">
    <property type="nucleotide sequence ID" value="NZ_CABJEQ010000004.1"/>
</dbReference>
<dbReference type="InterPro" id="IPR010982">
    <property type="entry name" value="Lambda_DNA-bd_dom_sf"/>
</dbReference>
<dbReference type="Proteomes" id="UP000266644">
    <property type="component" value="Unassembled WGS sequence"/>
</dbReference>